<sequence>MASAPSASALSAVLRCRGNIWSRSPPTKRPAAPVRGLGLPGGVRAAGGGRLTVAYTGGKARGEKDFRETDHLCHPRLSQSSGHARSAVRQLARALTCDLPGTDWCSHMVHAVRCQTYAARIRNTVCVQDARGLPAGAVKVSVKCPCAREASLALPVWSALKSGCLSVSALVSGFMSLRPGDAPQHQQDEGRTDDYLQKNIKDRYVARIGVTGAPPWSQAWGWGSHGWRLVAGSLPTGPGRAQPENGDVGPPSSRLTTRRKVHEGPVQCGLGSSRGGGLDDPIPGPKLWQ</sequence>
<proteinExistence type="predicted"/>
<accession>A0ACB8VYU2</accession>
<protein>
    <submittedName>
        <fullName evidence="1">Uncharacterized protein</fullName>
    </submittedName>
</protein>
<dbReference type="EMBL" id="CM041546">
    <property type="protein sequence ID" value="KAI3360595.1"/>
    <property type="molecule type" value="Genomic_DNA"/>
</dbReference>
<comment type="caution">
    <text evidence="1">The sequence shown here is derived from an EMBL/GenBank/DDBJ whole genome shotgun (WGS) entry which is preliminary data.</text>
</comment>
<reference evidence="1" key="1">
    <citation type="submission" date="2022-04" db="EMBL/GenBank/DDBJ databases">
        <title>Jade perch genome.</title>
        <authorList>
            <person name="Chao B."/>
        </authorList>
    </citation>
    <scope>NUCLEOTIDE SEQUENCE</scope>
    <source>
        <strain evidence="1">CB-2022</strain>
    </source>
</reference>
<gene>
    <name evidence="1" type="ORF">L3Q82_002464</name>
</gene>
<keyword evidence="2" id="KW-1185">Reference proteome</keyword>
<evidence type="ECO:0000313" key="2">
    <source>
        <dbReference type="Proteomes" id="UP000831701"/>
    </source>
</evidence>
<name>A0ACB8VYU2_9TELE</name>
<dbReference type="Proteomes" id="UP000831701">
    <property type="component" value="Chromosome 16"/>
</dbReference>
<organism evidence="1 2">
    <name type="scientific">Scortum barcoo</name>
    <name type="common">barcoo grunter</name>
    <dbReference type="NCBI Taxonomy" id="214431"/>
    <lineage>
        <taxon>Eukaryota</taxon>
        <taxon>Metazoa</taxon>
        <taxon>Chordata</taxon>
        <taxon>Craniata</taxon>
        <taxon>Vertebrata</taxon>
        <taxon>Euteleostomi</taxon>
        <taxon>Actinopterygii</taxon>
        <taxon>Neopterygii</taxon>
        <taxon>Teleostei</taxon>
        <taxon>Neoteleostei</taxon>
        <taxon>Acanthomorphata</taxon>
        <taxon>Eupercaria</taxon>
        <taxon>Centrarchiformes</taxon>
        <taxon>Terapontoidei</taxon>
        <taxon>Terapontidae</taxon>
        <taxon>Scortum</taxon>
    </lineage>
</organism>
<evidence type="ECO:0000313" key="1">
    <source>
        <dbReference type="EMBL" id="KAI3360595.1"/>
    </source>
</evidence>